<dbReference type="AlphaFoldDB" id="I1D579"/>
<feature type="region of interest" description="Disordered" evidence="1">
    <location>
        <begin position="1"/>
        <end position="28"/>
    </location>
</feature>
<proteinExistence type="predicted"/>
<dbReference type="Proteomes" id="UP000005087">
    <property type="component" value="Chromosome"/>
</dbReference>
<dbReference type="HOGENOM" id="CLU_2525545_0_0_11"/>
<reference evidence="3" key="2">
    <citation type="submission" date="2012-01" db="EMBL/GenBank/DDBJ databases">
        <title>Noncontiguous Finished sequence of chromosome of Saccharomonospora glauca K62.</title>
        <authorList>
            <consortium name="US DOE Joint Genome Institute"/>
            <person name="Lucas S."/>
            <person name="Han J."/>
            <person name="Lapidus A."/>
            <person name="Cheng J.-F."/>
            <person name="Goodwin L."/>
            <person name="Pitluck S."/>
            <person name="Peters L."/>
            <person name="Mikhailova N."/>
            <person name="Held B."/>
            <person name="Detter J.C."/>
            <person name="Han C."/>
            <person name="Tapia R."/>
            <person name="Land M."/>
            <person name="Hauser L."/>
            <person name="Kyrpides N."/>
            <person name="Ivanova N."/>
            <person name="Pagani I."/>
            <person name="Brambilla E.-M."/>
            <person name="Klenk H.-P."/>
            <person name="Woyke T."/>
        </authorList>
    </citation>
    <scope>NUCLEOTIDE SEQUENCE [LARGE SCALE GENOMIC DNA]</scope>
    <source>
        <strain evidence="3">K62</strain>
    </source>
</reference>
<organism evidence="2 3">
    <name type="scientific">Saccharomonospora glauca K62</name>
    <dbReference type="NCBI Taxonomy" id="928724"/>
    <lineage>
        <taxon>Bacteria</taxon>
        <taxon>Bacillati</taxon>
        <taxon>Actinomycetota</taxon>
        <taxon>Actinomycetes</taxon>
        <taxon>Pseudonocardiales</taxon>
        <taxon>Pseudonocardiaceae</taxon>
        <taxon>Saccharomonospora</taxon>
    </lineage>
</organism>
<sequence length="84" mass="8467">MACPSHVRNAGGSARSPQNSPRRLGNVTLLPDGPDLTALAALGVAGVRRAVVPAVAREAVTRFPDDPAGREAGVSPARRADGSG</sequence>
<name>I1D579_9PSEU</name>
<evidence type="ECO:0000256" key="1">
    <source>
        <dbReference type="SAM" id="MobiDB-lite"/>
    </source>
</evidence>
<accession>I1D579</accession>
<dbReference type="EMBL" id="CM001484">
    <property type="protein sequence ID" value="EIF00104.1"/>
    <property type="molecule type" value="Genomic_DNA"/>
</dbReference>
<keyword evidence="3" id="KW-1185">Reference proteome</keyword>
<evidence type="ECO:0000313" key="2">
    <source>
        <dbReference type="EMBL" id="EIF00104.1"/>
    </source>
</evidence>
<feature type="region of interest" description="Disordered" evidence="1">
    <location>
        <begin position="62"/>
        <end position="84"/>
    </location>
</feature>
<reference evidence="2 3" key="1">
    <citation type="submission" date="2011-09" db="EMBL/GenBank/DDBJ databases">
        <authorList>
            <consortium name="US DOE Joint Genome Institute (JGI-PGF)"/>
            <person name="Lucas S."/>
            <person name="Han J."/>
            <person name="Lapidus A."/>
            <person name="Cheng J.-F."/>
            <person name="Goodwin L."/>
            <person name="Pitluck S."/>
            <person name="Peters L."/>
            <person name="Land M.L."/>
            <person name="Hauser L."/>
            <person name="Brambilla E."/>
            <person name="Klenk H.-P."/>
            <person name="Woyke T.J."/>
        </authorList>
    </citation>
    <scope>NUCLEOTIDE SEQUENCE [LARGE SCALE GENOMIC DNA]</scope>
    <source>
        <strain evidence="2 3">K62</strain>
    </source>
</reference>
<evidence type="ECO:0000313" key="3">
    <source>
        <dbReference type="Proteomes" id="UP000005087"/>
    </source>
</evidence>
<protein>
    <submittedName>
        <fullName evidence="2">Uncharacterized protein</fullName>
    </submittedName>
</protein>
<gene>
    <name evidence="2" type="ORF">SacglDRAFT_03238</name>
</gene>